<dbReference type="OrthoDB" id="5296954at2"/>
<name>A0A6N8FFH7_9GAMM</name>
<dbReference type="Pfam" id="PF12915">
    <property type="entry name" value="DUF3833"/>
    <property type="match status" value="1"/>
</dbReference>
<keyword evidence="3" id="KW-1185">Reference proteome</keyword>
<dbReference type="EMBL" id="WOCD01000005">
    <property type="protein sequence ID" value="MUH73422.1"/>
    <property type="molecule type" value="Genomic_DNA"/>
</dbReference>
<dbReference type="InterPro" id="IPR024409">
    <property type="entry name" value="DUF3833"/>
</dbReference>
<evidence type="ECO:0000256" key="1">
    <source>
        <dbReference type="SAM" id="SignalP"/>
    </source>
</evidence>
<dbReference type="AlphaFoldDB" id="A0A6N8FFH7"/>
<organism evidence="2 3">
    <name type="scientific">Psychrosphaera haliotis</name>
    <dbReference type="NCBI Taxonomy" id="555083"/>
    <lineage>
        <taxon>Bacteria</taxon>
        <taxon>Pseudomonadati</taxon>
        <taxon>Pseudomonadota</taxon>
        <taxon>Gammaproteobacteria</taxon>
        <taxon>Alteromonadales</taxon>
        <taxon>Pseudoalteromonadaceae</taxon>
        <taxon>Psychrosphaera</taxon>
    </lineage>
</organism>
<dbReference type="Proteomes" id="UP000439994">
    <property type="component" value="Unassembled WGS sequence"/>
</dbReference>
<proteinExistence type="predicted"/>
<dbReference type="PROSITE" id="PS51257">
    <property type="entry name" value="PROKAR_LIPOPROTEIN"/>
    <property type="match status" value="1"/>
</dbReference>
<accession>A0A6N8FFH7</accession>
<evidence type="ECO:0000313" key="2">
    <source>
        <dbReference type="EMBL" id="MUH73422.1"/>
    </source>
</evidence>
<reference evidence="2 3" key="1">
    <citation type="submission" date="2019-11" db="EMBL/GenBank/DDBJ databases">
        <title>P. haliotis isolates from Z. marina roots.</title>
        <authorList>
            <person name="Cohen M."/>
            <person name="Jospin G."/>
            <person name="Eisen J.A."/>
            <person name="Coil D.A."/>
        </authorList>
    </citation>
    <scope>NUCLEOTIDE SEQUENCE [LARGE SCALE GENOMIC DNA]</scope>
    <source>
        <strain evidence="2 3">UCD-MCMsp1aY</strain>
    </source>
</reference>
<dbReference type="RefSeq" id="WP_155696684.1">
    <property type="nucleotide sequence ID" value="NZ_WOCD01000005.1"/>
</dbReference>
<keyword evidence="1" id="KW-0732">Signal</keyword>
<evidence type="ECO:0000313" key="3">
    <source>
        <dbReference type="Proteomes" id="UP000439994"/>
    </source>
</evidence>
<feature type="signal peptide" evidence="1">
    <location>
        <begin position="1"/>
        <end position="21"/>
    </location>
</feature>
<comment type="caution">
    <text evidence="2">The sequence shown here is derived from an EMBL/GenBank/DDBJ whole genome shotgun (WGS) entry which is preliminary data.</text>
</comment>
<sequence length="185" mass="21241">MKTMFAALAFSLLLVGCSTQVDDYKETSPKFELDRYFDGKVIAWGMIQDYSDKVTRRFCVEMTGSWQDGEAGKTGVLDEFFYYDDGEQDRRIWKLNKSADGIYTGSAGDVNGEASGEAIGFAFNWKYNLEVSIDDSEYTFALDDWMYQLDEYRLMNKTAMKKFGVTVAEITIFFDKEQPLRSCKK</sequence>
<protein>
    <submittedName>
        <fullName evidence="2">DUF3833 family protein</fullName>
    </submittedName>
</protein>
<feature type="chain" id="PRO_5026681878" evidence="1">
    <location>
        <begin position="22"/>
        <end position="185"/>
    </location>
</feature>
<gene>
    <name evidence="2" type="ORF">GNP35_13580</name>
</gene>